<sequence>MSVAAVLLAAGASSRLGENKLLAPFAGEPLLRRAARAALDARLDPVLVVVGHEAARAEEALAGLACRAVPNPRHAAGMNTSLDAGLAAVPPDAEAAVVLLADMPFVGAGMIQALVARFRETGAPLVASRYGAVLAPPTLYARALFPELRGGAGDGRGREVTRRHLAEAAFADWPAEALADVDVAEDLAAARARLGEEEPR</sequence>
<dbReference type="InterPro" id="IPR029044">
    <property type="entry name" value="Nucleotide-diphossugar_trans"/>
</dbReference>
<dbReference type="PANTHER" id="PTHR43777">
    <property type="entry name" value="MOLYBDENUM COFACTOR CYTIDYLYLTRANSFERASE"/>
    <property type="match status" value="1"/>
</dbReference>
<comment type="caution">
    <text evidence="2">The sequence shown here is derived from an EMBL/GenBank/DDBJ whole genome shotgun (WGS) entry which is preliminary data.</text>
</comment>
<evidence type="ECO:0000313" key="3">
    <source>
        <dbReference type="Proteomes" id="UP000503640"/>
    </source>
</evidence>
<dbReference type="RefSeq" id="WP_176067876.1">
    <property type="nucleotide sequence ID" value="NZ_BJTG01000009.1"/>
</dbReference>
<feature type="domain" description="MobA-like NTP transferase" evidence="1">
    <location>
        <begin position="5"/>
        <end position="164"/>
    </location>
</feature>
<proteinExistence type="predicted"/>
<dbReference type="SUPFAM" id="SSF53448">
    <property type="entry name" value="Nucleotide-diphospho-sugar transferases"/>
    <property type="match status" value="1"/>
</dbReference>
<accession>A0A7I9VR47</accession>
<dbReference type="Pfam" id="PF12804">
    <property type="entry name" value="NTP_transf_3"/>
    <property type="match status" value="1"/>
</dbReference>
<protein>
    <recommendedName>
        <fullName evidence="1">MobA-like NTP transferase domain-containing protein</fullName>
    </recommendedName>
</protein>
<reference evidence="3" key="1">
    <citation type="journal article" date="2020" name="Appl. Environ. Microbiol.">
        <title>Diazotrophic Anaeromyxobacter Isolates from Soils.</title>
        <authorList>
            <person name="Masuda Y."/>
            <person name="Yamanaka H."/>
            <person name="Xu Z.X."/>
            <person name="Shiratori Y."/>
            <person name="Aono T."/>
            <person name="Amachi S."/>
            <person name="Senoo K."/>
            <person name="Itoh H."/>
        </authorList>
    </citation>
    <scope>NUCLEOTIDE SEQUENCE [LARGE SCALE GENOMIC DNA]</scope>
    <source>
        <strain evidence="3">R267</strain>
    </source>
</reference>
<dbReference type="EMBL" id="BJTG01000009">
    <property type="protein sequence ID" value="GEJ58902.1"/>
    <property type="molecule type" value="Genomic_DNA"/>
</dbReference>
<dbReference type="CDD" id="cd04182">
    <property type="entry name" value="GT_2_like_f"/>
    <property type="match status" value="1"/>
</dbReference>
<evidence type="ECO:0000259" key="1">
    <source>
        <dbReference type="Pfam" id="PF12804"/>
    </source>
</evidence>
<organism evidence="2 3">
    <name type="scientific">Anaeromyxobacter diazotrophicus</name>
    <dbReference type="NCBI Taxonomy" id="2590199"/>
    <lineage>
        <taxon>Bacteria</taxon>
        <taxon>Pseudomonadati</taxon>
        <taxon>Myxococcota</taxon>
        <taxon>Myxococcia</taxon>
        <taxon>Myxococcales</taxon>
        <taxon>Cystobacterineae</taxon>
        <taxon>Anaeromyxobacteraceae</taxon>
        <taxon>Anaeromyxobacter</taxon>
    </lineage>
</organism>
<dbReference type="InterPro" id="IPR025877">
    <property type="entry name" value="MobA-like_NTP_Trfase"/>
</dbReference>
<name>A0A7I9VR47_9BACT</name>
<evidence type="ECO:0000313" key="2">
    <source>
        <dbReference type="EMBL" id="GEJ58902.1"/>
    </source>
</evidence>
<dbReference type="AlphaFoldDB" id="A0A7I9VR47"/>
<gene>
    <name evidence="2" type="ORF">AMYX_36430</name>
</gene>
<dbReference type="Gene3D" id="3.90.550.10">
    <property type="entry name" value="Spore Coat Polysaccharide Biosynthesis Protein SpsA, Chain A"/>
    <property type="match status" value="1"/>
</dbReference>
<dbReference type="PANTHER" id="PTHR43777:SF1">
    <property type="entry name" value="MOLYBDENUM COFACTOR CYTIDYLYLTRANSFERASE"/>
    <property type="match status" value="1"/>
</dbReference>
<keyword evidence="3" id="KW-1185">Reference proteome</keyword>
<dbReference type="GO" id="GO:0016779">
    <property type="term" value="F:nucleotidyltransferase activity"/>
    <property type="evidence" value="ECO:0007669"/>
    <property type="project" value="UniProtKB-ARBA"/>
</dbReference>
<dbReference type="Proteomes" id="UP000503640">
    <property type="component" value="Unassembled WGS sequence"/>
</dbReference>